<dbReference type="Pfam" id="PF01627">
    <property type="entry name" value="Hpt"/>
    <property type="match status" value="1"/>
</dbReference>
<feature type="modified residue" description="4-aspartylphosphate" evidence="3">
    <location>
        <position position="114"/>
    </location>
</feature>
<dbReference type="InterPro" id="IPR011006">
    <property type="entry name" value="CheY-like_superfamily"/>
</dbReference>
<evidence type="ECO:0000313" key="7">
    <source>
        <dbReference type="Proteomes" id="UP000648801"/>
    </source>
</evidence>
<dbReference type="CDD" id="cd00088">
    <property type="entry name" value="HPT"/>
    <property type="match status" value="1"/>
</dbReference>
<dbReference type="CDD" id="cd17546">
    <property type="entry name" value="REC_hyHK_CKI1_RcsC-like"/>
    <property type="match status" value="1"/>
</dbReference>
<dbReference type="PROSITE" id="PS50894">
    <property type="entry name" value="HPT"/>
    <property type="match status" value="1"/>
</dbReference>
<dbReference type="AlphaFoldDB" id="A0A916W4X1"/>
<dbReference type="InterPro" id="IPR001789">
    <property type="entry name" value="Sig_transdc_resp-reg_receiver"/>
</dbReference>
<dbReference type="Pfam" id="PF00072">
    <property type="entry name" value="Response_reg"/>
    <property type="match status" value="1"/>
</dbReference>
<gene>
    <name evidence="6" type="ORF">GCM10011507_17630</name>
</gene>
<evidence type="ECO:0000259" key="4">
    <source>
        <dbReference type="PROSITE" id="PS50110"/>
    </source>
</evidence>
<keyword evidence="1 3" id="KW-0597">Phosphoprotein</keyword>
<evidence type="ECO:0000259" key="5">
    <source>
        <dbReference type="PROSITE" id="PS50894"/>
    </source>
</evidence>
<evidence type="ECO:0008006" key="8">
    <source>
        <dbReference type="Google" id="ProtNLM"/>
    </source>
</evidence>
<dbReference type="InterPro" id="IPR008207">
    <property type="entry name" value="Sig_transdc_His_kin_Hpt_dom"/>
</dbReference>
<feature type="domain" description="HPt" evidence="5">
    <location>
        <begin position="201"/>
        <end position="291"/>
    </location>
</feature>
<dbReference type="Proteomes" id="UP000648801">
    <property type="component" value="Unassembled WGS sequence"/>
</dbReference>
<dbReference type="GO" id="GO:0000160">
    <property type="term" value="P:phosphorelay signal transduction system"/>
    <property type="evidence" value="ECO:0007669"/>
    <property type="project" value="InterPro"/>
</dbReference>
<dbReference type="PROSITE" id="PS50110">
    <property type="entry name" value="RESPONSE_REGULATORY"/>
    <property type="match status" value="1"/>
</dbReference>
<protein>
    <recommendedName>
        <fullName evidence="8">Response regulator</fullName>
    </recommendedName>
</protein>
<dbReference type="SUPFAM" id="SSF52172">
    <property type="entry name" value="CheY-like"/>
    <property type="match status" value="1"/>
</dbReference>
<proteinExistence type="predicted"/>
<dbReference type="GO" id="GO:0004672">
    <property type="term" value="F:protein kinase activity"/>
    <property type="evidence" value="ECO:0007669"/>
    <property type="project" value="UniProtKB-ARBA"/>
</dbReference>
<feature type="domain" description="Response regulatory" evidence="4">
    <location>
        <begin position="62"/>
        <end position="176"/>
    </location>
</feature>
<reference evidence="6" key="2">
    <citation type="submission" date="2020-09" db="EMBL/GenBank/DDBJ databases">
        <authorList>
            <person name="Sun Q."/>
            <person name="Zhou Y."/>
        </authorList>
    </citation>
    <scope>NUCLEOTIDE SEQUENCE</scope>
    <source>
        <strain evidence="6">CGMCC 1.15447</strain>
    </source>
</reference>
<keyword evidence="7" id="KW-1185">Reference proteome</keyword>
<dbReference type="Gene3D" id="1.20.120.160">
    <property type="entry name" value="HPT domain"/>
    <property type="match status" value="1"/>
</dbReference>
<dbReference type="SUPFAM" id="SSF47226">
    <property type="entry name" value="Histidine-containing phosphotransfer domain, HPT domain"/>
    <property type="match status" value="1"/>
</dbReference>
<evidence type="ECO:0000313" key="6">
    <source>
        <dbReference type="EMBL" id="GGA66593.1"/>
    </source>
</evidence>
<evidence type="ECO:0000256" key="3">
    <source>
        <dbReference type="PROSITE-ProRule" id="PRU00169"/>
    </source>
</evidence>
<name>A0A916W4X1_9BACT</name>
<feature type="modified residue" description="Phosphohistidine" evidence="2">
    <location>
        <position position="240"/>
    </location>
</feature>
<accession>A0A916W4X1</accession>
<evidence type="ECO:0000256" key="1">
    <source>
        <dbReference type="ARBA" id="ARBA00022553"/>
    </source>
</evidence>
<organism evidence="6 7">
    <name type="scientific">Edaphobacter acidisoli</name>
    <dbReference type="NCBI Taxonomy" id="2040573"/>
    <lineage>
        <taxon>Bacteria</taxon>
        <taxon>Pseudomonadati</taxon>
        <taxon>Acidobacteriota</taxon>
        <taxon>Terriglobia</taxon>
        <taxon>Terriglobales</taxon>
        <taxon>Acidobacteriaceae</taxon>
        <taxon>Edaphobacter</taxon>
    </lineage>
</organism>
<dbReference type="SMART" id="SM00448">
    <property type="entry name" value="REC"/>
    <property type="match status" value="1"/>
</dbReference>
<comment type="caution">
    <text evidence="6">The sequence shown here is derived from an EMBL/GenBank/DDBJ whole genome shotgun (WGS) entry which is preliminary data.</text>
</comment>
<dbReference type="PANTHER" id="PTHR44591">
    <property type="entry name" value="STRESS RESPONSE REGULATOR PROTEIN 1"/>
    <property type="match status" value="1"/>
</dbReference>
<sequence>MALDGRNAPGQGRNLLRKPCDRVLLRLLLFLPHGNYCTASPHGSGKGFPQLITFASMNNALQILVIDDDEVSREVLRLLLESEGHRVDTADSGDAALTHLNEGAGTMPTVILVDMQMPGIRGDELARRLRSTCGAQTLLLAMSGSRPESDLADAFDAFLLKPFSMEQFAALVDTSQPAIEGNEVSGALNESIYQKLANSMSASQLEKLYSMCLSDAENRIDAMQKAAAGQDDAAYRREAHAIKGGCGMVGAVELQSIANIMETKGIEANHVATLHEFLLASKRLQRILIARMYRQSNS</sequence>
<dbReference type="PANTHER" id="PTHR44591:SF3">
    <property type="entry name" value="RESPONSE REGULATORY DOMAIN-CONTAINING PROTEIN"/>
    <property type="match status" value="1"/>
</dbReference>
<reference evidence="6" key="1">
    <citation type="journal article" date="2014" name="Int. J. Syst. Evol. Microbiol.">
        <title>Complete genome sequence of Corynebacterium casei LMG S-19264T (=DSM 44701T), isolated from a smear-ripened cheese.</title>
        <authorList>
            <consortium name="US DOE Joint Genome Institute (JGI-PGF)"/>
            <person name="Walter F."/>
            <person name="Albersmeier A."/>
            <person name="Kalinowski J."/>
            <person name="Ruckert C."/>
        </authorList>
    </citation>
    <scope>NUCLEOTIDE SEQUENCE</scope>
    <source>
        <strain evidence="6">CGMCC 1.15447</strain>
    </source>
</reference>
<dbReference type="RefSeq" id="WP_188758949.1">
    <property type="nucleotide sequence ID" value="NZ_BMJB01000001.1"/>
</dbReference>
<dbReference type="InterPro" id="IPR036641">
    <property type="entry name" value="HPT_dom_sf"/>
</dbReference>
<dbReference type="Gene3D" id="3.40.50.2300">
    <property type="match status" value="1"/>
</dbReference>
<evidence type="ECO:0000256" key="2">
    <source>
        <dbReference type="PROSITE-ProRule" id="PRU00110"/>
    </source>
</evidence>
<dbReference type="InterPro" id="IPR050595">
    <property type="entry name" value="Bact_response_regulator"/>
</dbReference>
<dbReference type="EMBL" id="BMJB01000001">
    <property type="protein sequence ID" value="GGA66593.1"/>
    <property type="molecule type" value="Genomic_DNA"/>
</dbReference>